<keyword evidence="1" id="KW-1133">Transmembrane helix</keyword>
<evidence type="ECO:0000313" key="4">
    <source>
        <dbReference type="Proteomes" id="UP001165089"/>
    </source>
</evidence>
<accession>A0ABQ5Q680</accession>
<dbReference type="Pfam" id="PF00581">
    <property type="entry name" value="Rhodanese"/>
    <property type="match status" value="1"/>
</dbReference>
<comment type="caution">
    <text evidence="3">The sequence shown here is derived from an EMBL/GenBank/DDBJ whole genome shotgun (WGS) entry which is preliminary data.</text>
</comment>
<proteinExistence type="predicted"/>
<dbReference type="PANTHER" id="PTHR43031:SF1">
    <property type="entry name" value="PYRIDINE NUCLEOTIDE-DISULPHIDE OXIDOREDUCTASE"/>
    <property type="match status" value="1"/>
</dbReference>
<evidence type="ECO:0000259" key="2">
    <source>
        <dbReference type="PROSITE" id="PS50206"/>
    </source>
</evidence>
<organism evidence="3 4">
    <name type="scientific">Geothrix rubra</name>
    <dbReference type="NCBI Taxonomy" id="2927977"/>
    <lineage>
        <taxon>Bacteria</taxon>
        <taxon>Pseudomonadati</taxon>
        <taxon>Acidobacteriota</taxon>
        <taxon>Holophagae</taxon>
        <taxon>Holophagales</taxon>
        <taxon>Holophagaceae</taxon>
        <taxon>Geothrix</taxon>
    </lineage>
</organism>
<gene>
    <name evidence="3" type="ORF">GETHPA_18000</name>
</gene>
<keyword evidence="1" id="KW-0472">Membrane</keyword>
<dbReference type="SMART" id="SM00450">
    <property type="entry name" value="RHOD"/>
    <property type="match status" value="1"/>
</dbReference>
<dbReference type="SUPFAM" id="SSF52821">
    <property type="entry name" value="Rhodanese/Cell cycle control phosphatase"/>
    <property type="match status" value="1"/>
</dbReference>
<dbReference type="EMBL" id="BSDD01000003">
    <property type="protein sequence ID" value="GLH70267.1"/>
    <property type="molecule type" value="Genomic_DNA"/>
</dbReference>
<sequence>MPFLLQDPPPGWSQWIQAHPQVPSLVFAGLCLLILAGVGFPRFRSWQRGRHRPVLDPLQLEELLLGTGALVLDLREPEAFQRGHIRGAMNLTLDQLAARFRTPDPAAQRALVLVDDTDEVSHRAYALLRERGFDWLYVLKGGMRAWRARSRPLAK</sequence>
<keyword evidence="1" id="KW-0812">Transmembrane</keyword>
<dbReference type="PANTHER" id="PTHR43031">
    <property type="entry name" value="FAD-DEPENDENT OXIDOREDUCTASE"/>
    <property type="match status" value="1"/>
</dbReference>
<dbReference type="InterPro" id="IPR050229">
    <property type="entry name" value="GlpE_sulfurtransferase"/>
</dbReference>
<feature type="domain" description="Rhodanese" evidence="2">
    <location>
        <begin position="65"/>
        <end position="155"/>
    </location>
</feature>
<evidence type="ECO:0000313" key="3">
    <source>
        <dbReference type="EMBL" id="GLH70267.1"/>
    </source>
</evidence>
<dbReference type="InterPro" id="IPR001763">
    <property type="entry name" value="Rhodanese-like_dom"/>
</dbReference>
<keyword evidence="4" id="KW-1185">Reference proteome</keyword>
<reference evidence="3 4" key="1">
    <citation type="journal article" date="2023" name="Antonie Van Leeuwenhoek">
        <title>Mesoterricola silvestris gen. nov., sp. nov., Mesoterricola sediminis sp. nov., Geothrix oryzae sp. nov., Geothrix edaphica sp. nov., Geothrix rubra sp. nov., and Geothrix limicola sp. nov., six novel members of Acidobacteriota isolated from soils.</title>
        <authorList>
            <person name="Itoh H."/>
            <person name="Sugisawa Y."/>
            <person name="Mise K."/>
            <person name="Xu Z."/>
            <person name="Kuniyasu M."/>
            <person name="Ushijima N."/>
            <person name="Kawano K."/>
            <person name="Kobayashi E."/>
            <person name="Shiratori Y."/>
            <person name="Masuda Y."/>
            <person name="Senoo K."/>
        </authorList>
    </citation>
    <scope>NUCLEOTIDE SEQUENCE [LARGE SCALE GENOMIC DNA]</scope>
    <source>
        <strain evidence="3 4">Red803</strain>
    </source>
</reference>
<name>A0ABQ5Q680_9BACT</name>
<dbReference type="CDD" id="cd00158">
    <property type="entry name" value="RHOD"/>
    <property type="match status" value="1"/>
</dbReference>
<dbReference type="PROSITE" id="PS50206">
    <property type="entry name" value="RHODANESE_3"/>
    <property type="match status" value="1"/>
</dbReference>
<dbReference type="Proteomes" id="UP001165089">
    <property type="component" value="Unassembled WGS sequence"/>
</dbReference>
<dbReference type="Gene3D" id="3.40.250.10">
    <property type="entry name" value="Rhodanese-like domain"/>
    <property type="match status" value="1"/>
</dbReference>
<evidence type="ECO:0000256" key="1">
    <source>
        <dbReference type="SAM" id="Phobius"/>
    </source>
</evidence>
<dbReference type="RefSeq" id="WP_285724830.1">
    <property type="nucleotide sequence ID" value="NZ_BSDD01000003.1"/>
</dbReference>
<dbReference type="InterPro" id="IPR036873">
    <property type="entry name" value="Rhodanese-like_dom_sf"/>
</dbReference>
<feature type="transmembrane region" description="Helical" evidence="1">
    <location>
        <begin position="20"/>
        <end position="40"/>
    </location>
</feature>
<protein>
    <recommendedName>
        <fullName evidence="2">Rhodanese domain-containing protein</fullName>
    </recommendedName>
</protein>